<keyword evidence="3" id="KW-1185">Reference proteome</keyword>
<evidence type="ECO:0000313" key="2">
    <source>
        <dbReference type="EMBL" id="MFC4464548.1"/>
    </source>
</evidence>
<evidence type="ECO:0000259" key="1">
    <source>
        <dbReference type="Pfam" id="PF18722"/>
    </source>
</evidence>
<dbReference type="RefSeq" id="WP_386339512.1">
    <property type="nucleotide sequence ID" value="NZ_JBHSFG010000016.1"/>
</dbReference>
<sequence length="106" mass="11861">MKRKHRSNPAVDEAEAGGRAIAIEEGISALVFAYAADHDYLAGVQRLDHELLDTINRMVAHLEVSCHRIADWEKAILTGYEVWRTLNERGGGVVEFDMTRQSLKVA</sequence>
<protein>
    <recommendedName>
        <fullName evidence="1">MazG C-terminal domain-containing protein</fullName>
    </recommendedName>
</protein>
<proteinExistence type="predicted"/>
<dbReference type="Pfam" id="PF18722">
    <property type="entry name" value="MazG_C"/>
    <property type="match status" value="1"/>
</dbReference>
<accession>A0ABV8YGY0</accession>
<gene>
    <name evidence="2" type="ORF">ACFPH6_08235</name>
</gene>
<feature type="domain" description="MazG C-terminal" evidence="1">
    <location>
        <begin position="1"/>
        <end position="105"/>
    </location>
</feature>
<reference evidence="3" key="1">
    <citation type="journal article" date="2019" name="Int. J. Syst. Evol. Microbiol.">
        <title>The Global Catalogue of Microorganisms (GCM) 10K type strain sequencing project: providing services to taxonomists for standard genome sequencing and annotation.</title>
        <authorList>
            <consortium name="The Broad Institute Genomics Platform"/>
            <consortium name="The Broad Institute Genome Sequencing Center for Infectious Disease"/>
            <person name="Wu L."/>
            <person name="Ma J."/>
        </authorList>
    </citation>
    <scope>NUCLEOTIDE SEQUENCE [LARGE SCALE GENOMIC DNA]</scope>
    <source>
        <strain evidence="3">DT43</strain>
    </source>
</reference>
<comment type="caution">
    <text evidence="2">The sequence shown here is derived from an EMBL/GenBank/DDBJ whole genome shotgun (WGS) entry which is preliminary data.</text>
</comment>
<evidence type="ECO:0000313" key="3">
    <source>
        <dbReference type="Proteomes" id="UP001596012"/>
    </source>
</evidence>
<organism evidence="2 3">
    <name type="scientific">Streptomyces xiangluensis</name>
    <dbReference type="NCBI Taxonomy" id="2665720"/>
    <lineage>
        <taxon>Bacteria</taxon>
        <taxon>Bacillati</taxon>
        <taxon>Actinomycetota</taxon>
        <taxon>Actinomycetes</taxon>
        <taxon>Kitasatosporales</taxon>
        <taxon>Streptomycetaceae</taxon>
        <taxon>Streptomyces</taxon>
    </lineage>
</organism>
<name>A0ABV8YGY0_9ACTN</name>
<dbReference type="InterPro" id="IPR041407">
    <property type="entry name" value="MazG_C"/>
</dbReference>
<dbReference type="Proteomes" id="UP001596012">
    <property type="component" value="Unassembled WGS sequence"/>
</dbReference>
<dbReference type="EMBL" id="JBHSFG010000016">
    <property type="protein sequence ID" value="MFC4464548.1"/>
    <property type="molecule type" value="Genomic_DNA"/>
</dbReference>